<keyword evidence="2" id="KW-1185">Reference proteome</keyword>
<dbReference type="InterPro" id="IPR009061">
    <property type="entry name" value="DNA-bd_dom_put_sf"/>
</dbReference>
<name>A0AAE3HI75_9GAMM</name>
<accession>A0AAE3HI75</accession>
<dbReference type="InterPro" id="IPR010260">
    <property type="entry name" value="AlpA"/>
</dbReference>
<sequence>MTNRLIRMPEVCEKIGMGRTAVYDLMEHKGFPRPVRLSSRYVAWSEAEVDEWINQRLAERDDTINA</sequence>
<evidence type="ECO:0000313" key="2">
    <source>
        <dbReference type="Proteomes" id="UP001204445"/>
    </source>
</evidence>
<gene>
    <name evidence="1" type="ORF">J2T55_000794</name>
</gene>
<protein>
    <submittedName>
        <fullName evidence="1">Prophage regulatory protein</fullName>
    </submittedName>
</protein>
<reference evidence="1" key="1">
    <citation type="submission" date="2022-08" db="EMBL/GenBank/DDBJ databases">
        <title>Genomic Encyclopedia of Type Strains, Phase III (KMG-III): the genomes of soil and plant-associated and newly described type strains.</title>
        <authorList>
            <person name="Whitman W."/>
        </authorList>
    </citation>
    <scope>NUCLEOTIDE SEQUENCE</scope>
    <source>
        <strain evidence="1">HMT 1</strain>
    </source>
</reference>
<dbReference type="PANTHER" id="PTHR36154:SF1">
    <property type="entry name" value="DNA-BINDING TRANSCRIPTIONAL ACTIVATOR ALPA"/>
    <property type="match status" value="1"/>
</dbReference>
<organism evidence="1 2">
    <name type="scientific">Methylohalomonas lacus</name>
    <dbReference type="NCBI Taxonomy" id="398773"/>
    <lineage>
        <taxon>Bacteria</taxon>
        <taxon>Pseudomonadati</taxon>
        <taxon>Pseudomonadota</taxon>
        <taxon>Gammaproteobacteria</taxon>
        <taxon>Methylohalomonadales</taxon>
        <taxon>Methylohalomonadaceae</taxon>
        <taxon>Methylohalomonas</taxon>
    </lineage>
</organism>
<dbReference type="Proteomes" id="UP001204445">
    <property type="component" value="Unassembled WGS sequence"/>
</dbReference>
<dbReference type="InterPro" id="IPR052931">
    <property type="entry name" value="Prophage_regulatory_activator"/>
</dbReference>
<dbReference type="PANTHER" id="PTHR36154">
    <property type="entry name" value="DNA-BINDING TRANSCRIPTIONAL ACTIVATOR ALPA"/>
    <property type="match status" value="1"/>
</dbReference>
<comment type="caution">
    <text evidence="1">The sequence shown here is derived from an EMBL/GenBank/DDBJ whole genome shotgun (WGS) entry which is preliminary data.</text>
</comment>
<dbReference type="AlphaFoldDB" id="A0AAE3HI75"/>
<proteinExistence type="predicted"/>
<dbReference type="SUPFAM" id="SSF46955">
    <property type="entry name" value="Putative DNA-binding domain"/>
    <property type="match status" value="1"/>
</dbReference>
<dbReference type="Gene3D" id="1.10.238.160">
    <property type="match status" value="1"/>
</dbReference>
<evidence type="ECO:0000313" key="1">
    <source>
        <dbReference type="EMBL" id="MCS3902790.1"/>
    </source>
</evidence>
<dbReference type="Pfam" id="PF05930">
    <property type="entry name" value="Phage_AlpA"/>
    <property type="match status" value="1"/>
</dbReference>
<dbReference type="EMBL" id="JANUCT010000004">
    <property type="protein sequence ID" value="MCS3902790.1"/>
    <property type="molecule type" value="Genomic_DNA"/>
</dbReference>